<dbReference type="PANTHER" id="PTHR43317">
    <property type="entry name" value="THERMOSPERMINE SYNTHASE ACAULIS5"/>
    <property type="match status" value="1"/>
</dbReference>
<feature type="active site" description="Proton acceptor" evidence="4">
    <location>
        <position position="691"/>
    </location>
</feature>
<feature type="compositionally biased region" description="Acidic residues" evidence="5">
    <location>
        <begin position="69"/>
        <end position="80"/>
    </location>
</feature>
<dbReference type="PANTHER" id="PTHR43317:SF1">
    <property type="entry name" value="THERMOSPERMINE SYNTHASE ACAULIS5"/>
    <property type="match status" value="1"/>
</dbReference>
<dbReference type="Pfam" id="PF01564">
    <property type="entry name" value="Spermine_synth"/>
    <property type="match status" value="1"/>
</dbReference>
<dbReference type="KEGG" id="fcy:FRACYDRAFT_263348"/>
<dbReference type="Proteomes" id="UP000095751">
    <property type="component" value="Unassembled WGS sequence"/>
</dbReference>
<evidence type="ECO:0000256" key="5">
    <source>
        <dbReference type="SAM" id="MobiDB-lite"/>
    </source>
</evidence>
<keyword evidence="3 4" id="KW-0620">Polyamine biosynthesis</keyword>
<dbReference type="InterPro" id="IPR030374">
    <property type="entry name" value="PABS"/>
</dbReference>
<dbReference type="InterPro" id="IPR029063">
    <property type="entry name" value="SAM-dependent_MTases_sf"/>
</dbReference>
<keyword evidence="9" id="KW-1185">Reference proteome</keyword>
<dbReference type="EMBL" id="KV784366">
    <property type="protein sequence ID" value="OEU11936.1"/>
    <property type="molecule type" value="Genomic_DNA"/>
</dbReference>
<reference evidence="8 9" key="1">
    <citation type="submission" date="2016-09" db="EMBL/GenBank/DDBJ databases">
        <title>Extensive genetic diversity and differential bi-allelic expression allows diatom success in the polar Southern Ocean.</title>
        <authorList>
            <consortium name="DOE Joint Genome Institute"/>
            <person name="Mock T."/>
            <person name="Otillar R.P."/>
            <person name="Strauss J."/>
            <person name="Dupont C."/>
            <person name="Frickenhaus S."/>
            <person name="Maumus F."/>
            <person name="Mcmullan M."/>
            <person name="Sanges R."/>
            <person name="Schmutz J."/>
            <person name="Toseland A."/>
            <person name="Valas R."/>
            <person name="Veluchamy A."/>
            <person name="Ward B.J."/>
            <person name="Allen A."/>
            <person name="Barry K."/>
            <person name="Falciatore A."/>
            <person name="Ferrante M."/>
            <person name="Fortunato A.E."/>
            <person name="Gloeckner G."/>
            <person name="Gruber A."/>
            <person name="Hipkin R."/>
            <person name="Janech M."/>
            <person name="Kroth P."/>
            <person name="Leese F."/>
            <person name="Lindquist E."/>
            <person name="Lyon B.R."/>
            <person name="Martin J."/>
            <person name="Mayer C."/>
            <person name="Parker M."/>
            <person name="Quesneville H."/>
            <person name="Raymond J."/>
            <person name="Uhlig C."/>
            <person name="Valentin K.U."/>
            <person name="Worden A.Z."/>
            <person name="Armbrust E.V."/>
            <person name="Bowler C."/>
            <person name="Green B."/>
            <person name="Moulton V."/>
            <person name="Van Oosterhout C."/>
            <person name="Grigoriev I."/>
        </authorList>
    </citation>
    <scope>NUCLEOTIDE SEQUENCE [LARGE SCALE GENOMIC DNA]</scope>
    <source>
        <strain evidence="8 9">CCMP1102</strain>
    </source>
</reference>
<protein>
    <recommendedName>
        <fullName evidence="7">PABS domain-containing protein</fullName>
    </recommendedName>
</protein>
<feature type="region of interest" description="Disordered" evidence="5">
    <location>
        <begin position="974"/>
        <end position="994"/>
    </location>
</feature>
<evidence type="ECO:0000256" key="1">
    <source>
        <dbReference type="ARBA" id="ARBA00007867"/>
    </source>
</evidence>
<evidence type="ECO:0000313" key="8">
    <source>
        <dbReference type="EMBL" id="OEU11936.1"/>
    </source>
</evidence>
<comment type="similarity">
    <text evidence="1">Belongs to the spermidine/spermine synthase family.</text>
</comment>
<evidence type="ECO:0000256" key="4">
    <source>
        <dbReference type="PROSITE-ProRule" id="PRU00354"/>
    </source>
</evidence>
<feature type="region of interest" description="Disordered" evidence="5">
    <location>
        <begin position="51"/>
        <end position="80"/>
    </location>
</feature>
<dbReference type="InParanoid" id="A0A1E7F1E6"/>
<proteinExistence type="inferred from homology"/>
<name>A0A1E7F1E6_9STRA</name>
<dbReference type="OrthoDB" id="417697at2759"/>
<feature type="compositionally biased region" description="Acidic residues" evidence="5">
    <location>
        <begin position="561"/>
        <end position="570"/>
    </location>
</feature>
<dbReference type="Gene3D" id="3.40.50.150">
    <property type="entry name" value="Vaccinia Virus protein VP39"/>
    <property type="match status" value="1"/>
</dbReference>
<keyword evidence="6" id="KW-0732">Signal</keyword>
<evidence type="ECO:0000256" key="6">
    <source>
        <dbReference type="SAM" id="SignalP"/>
    </source>
</evidence>
<evidence type="ECO:0000256" key="3">
    <source>
        <dbReference type="ARBA" id="ARBA00023115"/>
    </source>
</evidence>
<feature type="domain" description="PABS" evidence="7">
    <location>
        <begin position="485"/>
        <end position="773"/>
    </location>
</feature>
<dbReference type="SUPFAM" id="SSF53335">
    <property type="entry name" value="S-adenosyl-L-methionine-dependent methyltransferases"/>
    <property type="match status" value="1"/>
</dbReference>
<dbReference type="GO" id="GO:0006596">
    <property type="term" value="P:polyamine biosynthetic process"/>
    <property type="evidence" value="ECO:0007669"/>
    <property type="project" value="UniProtKB-UniRule"/>
</dbReference>
<dbReference type="PROSITE" id="PS51006">
    <property type="entry name" value="PABS_2"/>
    <property type="match status" value="1"/>
</dbReference>
<organism evidence="8 9">
    <name type="scientific">Fragilariopsis cylindrus CCMP1102</name>
    <dbReference type="NCBI Taxonomy" id="635003"/>
    <lineage>
        <taxon>Eukaryota</taxon>
        <taxon>Sar</taxon>
        <taxon>Stramenopiles</taxon>
        <taxon>Ochrophyta</taxon>
        <taxon>Bacillariophyta</taxon>
        <taxon>Bacillariophyceae</taxon>
        <taxon>Bacillariophycidae</taxon>
        <taxon>Bacillariales</taxon>
        <taxon>Bacillariaceae</taxon>
        <taxon>Fragilariopsis</taxon>
    </lineage>
</organism>
<feature type="region of interest" description="Disordered" evidence="5">
    <location>
        <begin position="547"/>
        <end position="570"/>
    </location>
</feature>
<sequence>MMISGMSVVSVSLVLLVMMTIVFQRTSVVVTAAAAVTVEDVSSSLKHEQIVMPDNDGPTAAGVEPNKIEDEEEEEEDEDEINPHVRVMMWLENRALYAENNFYRNSWENYKDEDEDENDDGEEYQYLNGYFFSHQNLKLDIPVISSSPRIVARQDIPKGTLLVSVPSNTFLYKTNDESKRSNQQLHPCDVVTTIIDPEETSSTPPSPGNLNFVQPFIDSILKLYETETDTETKDKDEGGETETFDEHQKILWSDKQIDILSKILGNELEPKSNTLGLFLRSNKSNNNNNETTTTTTTTLCETPISGDQQQQQMKKKYHYSYNPTKHPIKKLNLFKNALHAVITKGWNSRMVPIYHWIPRSSGKSNSDQNNKTKTTTLLVANVHHSVIEIDESTMYDSVIEEREINIKRQTESLSKNGKLYIEPWVDPTAYQLHSSRLIKKDPYESFLSWDYYPATGTGSTGTGTGSSASSTSSRIVWIDNYTEKPVFDQEQKQILLLRHNGDGMNYNGVTLAHDCTHQFEQTIYEETSTPYAKLEWTRSYIGGGRLINDESAGGEDNGGINDDDDDDEREQDTCLHLNGVLHSCLAFRPHVHETLIHYPASFLPKDSLKRVLFVGGGDLVILHEILRYPSVELVIGMELDQTVLRSSFRHYGIQPKFEDERVHWWFGDGSKSLTMLPPEEYFGTFDLVLIDLVCEIFDSLRVGDNNERLVDYMMKLLKPEGILVRQEDWAEHNVVDFAKHTVDLNVFGMPHSCSQFFTMGSNGIDFANHERVDHGLEDLVWYEPNVDDNNHTLIWGNYRNNLDPPDRICLQDDDREDSITDEFFTENKTRAATNNDASRSSVGIFVAIEAENITIDLDDDSLVVTAVKKALDEIGFVNTKLNVNSLNSTFNSFVYFFEEGYLAMRTWSEDKYCSMDLQLWNTIANHERAVSKLVTAVGGNIEAGSTSSFLITTGGMFGIRNNLHDDKRSNEIIPSSWCSQDDSDNESSDKIDDGHSIESTLSQLQGLDIVLSEMLSSFFTKVDPTVIVLCPDKSSPCRAFDDVDYGQAQVVPLYACPDIIGGDDSTLGRCEQEIMQKIRDMLSLSKSAEKIEAMVIDSETPRELGQIVNRIFVNGASSFQWLSHDYVVLVPSPATSPLDKNHDTSWRYQFLERFRTDAIEFNPVYHATIAFTALSSSSSKWNIGVLRTGHSRFYDQLIESMNKIRRTVDFEDVSLLESKTGVISHIPDYQPSKWATPSDYDIQPATNQWSEQRPLGRQLLAQYEKLPTLPDDISVGADVIIYRELWDDWCIGSVYDIWEETENELQYTVRCAGREASFLDVGRDLLAELDDEIQTTNIIPFGSTVIADGEEKVALRIWYEAQIIGMNDEGKYKVYYLGSGEISFLDRRQVIQSPSTYLSSLPTYVKAFTTCAAFEQFLLDNKILPNGVDDNISNQKVGDGCVVLLSFSSAKKEVGDATTIIVTYDGRKHIDLNVYSPENVSVNNIANELALRDDIFPGFMQIQNDSHPRGYGRVVTFGEDLHKPYFGTKYPASIE</sequence>
<gene>
    <name evidence="8" type="ORF">FRACYDRAFT_263348</name>
</gene>
<evidence type="ECO:0000313" key="9">
    <source>
        <dbReference type="Proteomes" id="UP000095751"/>
    </source>
</evidence>
<evidence type="ECO:0000259" key="7">
    <source>
        <dbReference type="PROSITE" id="PS51006"/>
    </source>
</evidence>
<evidence type="ECO:0000256" key="2">
    <source>
        <dbReference type="ARBA" id="ARBA00022679"/>
    </source>
</evidence>
<keyword evidence="2 4" id="KW-0808">Transferase</keyword>
<feature type="chain" id="PRO_5009192508" description="PABS domain-containing protein" evidence="6">
    <location>
        <begin position="25"/>
        <end position="1535"/>
    </location>
</feature>
<dbReference type="GO" id="GO:0010487">
    <property type="term" value="F:thermospermine synthase activity"/>
    <property type="evidence" value="ECO:0007669"/>
    <property type="project" value="TreeGrafter"/>
</dbReference>
<accession>A0A1E7F1E6</accession>
<feature type="signal peptide" evidence="6">
    <location>
        <begin position="1"/>
        <end position="24"/>
    </location>
</feature>